<feature type="compositionally biased region" description="Low complexity" evidence="1">
    <location>
        <begin position="328"/>
        <end position="368"/>
    </location>
</feature>
<proteinExistence type="predicted"/>
<accession>A0A9W8UZI9</accession>
<dbReference type="Gene3D" id="2.70.50.70">
    <property type="match status" value="1"/>
</dbReference>
<reference evidence="3" key="1">
    <citation type="submission" date="2022-09" db="EMBL/GenBank/DDBJ databases">
        <title>Fusarium specimens isolated from Avocado Roots.</title>
        <authorList>
            <person name="Stajich J."/>
            <person name="Roper C."/>
            <person name="Heimlech-Rivalta G."/>
        </authorList>
    </citation>
    <scope>NUCLEOTIDE SEQUENCE</scope>
    <source>
        <strain evidence="3">A02</strain>
    </source>
</reference>
<gene>
    <name evidence="3" type="ORF">NW755_008652</name>
</gene>
<dbReference type="EMBL" id="JAOQAV010000024">
    <property type="protein sequence ID" value="KAJ4185208.1"/>
    <property type="molecule type" value="Genomic_DNA"/>
</dbReference>
<feature type="chain" id="PRO_5040745065" description="Spore coat protein SP96" evidence="2">
    <location>
        <begin position="18"/>
        <end position="424"/>
    </location>
</feature>
<feature type="compositionally biased region" description="Low complexity" evidence="1">
    <location>
        <begin position="261"/>
        <end position="272"/>
    </location>
</feature>
<protein>
    <recommendedName>
        <fullName evidence="5">Spore coat protein SP96</fullName>
    </recommendedName>
</protein>
<dbReference type="AlphaFoldDB" id="A0A9W8UZI9"/>
<sequence>MRSLITLSALVIPGAWAHVIMVEPHPFNLDTAPFVQVDPLGPEAPFPCQGRTQHAEEVTKVTAGTTQKVKFWGSAVHAGGSCQFSISHGKDPSKDIEGWRTIYSIIGGCPAEAQGNIPSIAKDPQGREHGPECGNGSGKECIREFDIPIPKDMQNGPAIFAWTWFNKLGNREMYMVCAPIEVVGGKDDSSFVDTLPPPFVANIPGQCTTGQGVLGFPEPGDFGKVLEPASHDESSKCPAAAEPNFKEPAGGDAASKPETPSKPASSVAAQPSVPSPQQPSAPAPQLPSQAPAQPSVPAPEKPSEGGDVVFITAPTGATSVPGAPTQQPVAPSASESAPVASSVNKPTPSGQPAASAPAPVPSTDDSSSGSNRPWWAVGMVPCPVPGQLVCMSPTFFGLCNRGWALPQAVPQGTKCLDGQIVVDV</sequence>
<evidence type="ECO:0000313" key="3">
    <source>
        <dbReference type="EMBL" id="KAJ4185208.1"/>
    </source>
</evidence>
<name>A0A9W8UZI9_9HYPO</name>
<feature type="region of interest" description="Disordered" evidence="1">
    <location>
        <begin position="211"/>
        <end position="370"/>
    </location>
</feature>
<evidence type="ECO:0000256" key="1">
    <source>
        <dbReference type="SAM" id="MobiDB-lite"/>
    </source>
</evidence>
<feature type="signal peptide" evidence="2">
    <location>
        <begin position="1"/>
        <end position="17"/>
    </location>
</feature>
<feature type="compositionally biased region" description="Pro residues" evidence="1">
    <location>
        <begin position="273"/>
        <end position="285"/>
    </location>
</feature>
<dbReference type="PANTHER" id="PTHR36182:SF2">
    <property type="entry name" value="LYTIC POLYSACCHARIDE MONOOXYGENASE"/>
    <property type="match status" value="1"/>
</dbReference>
<keyword evidence="2" id="KW-0732">Signal</keyword>
<keyword evidence="4" id="KW-1185">Reference proteome</keyword>
<evidence type="ECO:0000256" key="2">
    <source>
        <dbReference type="SAM" id="SignalP"/>
    </source>
</evidence>
<dbReference type="Proteomes" id="UP001152087">
    <property type="component" value="Unassembled WGS sequence"/>
</dbReference>
<evidence type="ECO:0000313" key="4">
    <source>
        <dbReference type="Proteomes" id="UP001152087"/>
    </source>
</evidence>
<dbReference type="PANTHER" id="PTHR36182">
    <property type="entry name" value="PROTEIN, PUTATIVE (AFU_ORTHOLOGUE AFUA_6G10930)-RELATED"/>
    <property type="match status" value="1"/>
</dbReference>
<dbReference type="OrthoDB" id="2342176at2759"/>
<evidence type="ECO:0008006" key="5">
    <source>
        <dbReference type="Google" id="ProtNLM"/>
    </source>
</evidence>
<comment type="caution">
    <text evidence="3">The sequence shown here is derived from an EMBL/GenBank/DDBJ whole genome shotgun (WGS) entry which is preliminary data.</text>
</comment>
<organism evidence="3 4">
    <name type="scientific">Fusarium falciforme</name>
    <dbReference type="NCBI Taxonomy" id="195108"/>
    <lineage>
        <taxon>Eukaryota</taxon>
        <taxon>Fungi</taxon>
        <taxon>Dikarya</taxon>
        <taxon>Ascomycota</taxon>
        <taxon>Pezizomycotina</taxon>
        <taxon>Sordariomycetes</taxon>
        <taxon>Hypocreomycetidae</taxon>
        <taxon>Hypocreales</taxon>
        <taxon>Nectriaceae</taxon>
        <taxon>Fusarium</taxon>
        <taxon>Fusarium solani species complex</taxon>
    </lineage>
</organism>